<protein>
    <submittedName>
        <fullName evidence="8">Adenylate cyclase 1</fullName>
    </submittedName>
</protein>
<sequence>MMLRGFKVSIRVSIITLFITLLSLTGFSIIGINYSSLNTILSSTAKNSIEQTSLLIKERLSIYLRPLNRNLLEIRNMINEGILDPSNHSQFDLMLLEAIRHDPNIYMVYFGTVDGDFYGAEREKNGLIALNHIVNSQSPGYRIHYELNNKNQITAKQTLVQPYDPRARPWYQQAVKAGKPVWTGIYQFVVFENNSNKTVLGITAAVPIYDKEHKLKGVLSMDITLDGLQKFVNQLQVSKNAMIYITSEDRQVIAYQNPLHQNDLRGEKLTTAFIRKDQIPLEAFDIEHLEPNVFSYVYKHKEFYIANQPVINNDKKDIWTITIIVPAADILGSLQNLSIHSLILAILILLLGTLVARYVSQKISKPIIQIAKETQEITSLNLEPRPLLKTIIKEISYMDKSLVNMRASLLSFQRYVPSSLVKKLMLSGQIAEVGGQRQALTILFSDIKNFTQLSEMTTPEKLMIYLSRYFQSMTESVIMHHGMLDKYIGDAVMALWNAPLADEQHALHACQTAVDMQARVAKLNRINLKAGLAQFSIRIAINSGDAVVGNVGSEERLNFTALGDAVNLTSRLEAINKIYHTQIIVSKSTFLQVETQFPFRLLDEVAVRGKHESTAIYELVLAENIENLEQHKKEFAQAFAYYQRGEWKESLELFKRVTAAYPGDYLATVYIERCQTLIDSPPEDWDGVWRIIETY</sequence>
<dbReference type="PANTHER" id="PTHR43081:SF1">
    <property type="entry name" value="ADENYLATE CYCLASE, TERMINAL-DIFFERENTIATION SPECIFIC"/>
    <property type="match status" value="1"/>
</dbReference>
<dbReference type="InterPro" id="IPR050697">
    <property type="entry name" value="Adenylyl/Guanylyl_Cyclase_3/4"/>
</dbReference>
<dbReference type="eggNOG" id="COG2114">
    <property type="taxonomic scope" value="Bacteria"/>
</dbReference>
<dbReference type="Proteomes" id="UP000044071">
    <property type="component" value="Unassembled WGS sequence"/>
</dbReference>
<evidence type="ECO:0000256" key="3">
    <source>
        <dbReference type="ARBA" id="ARBA00022692"/>
    </source>
</evidence>
<name>A0A078L5V7_9GAMM</name>
<keyword evidence="5 6" id="KW-0472">Membrane</keyword>
<dbReference type="Gene3D" id="6.10.340.10">
    <property type="match status" value="1"/>
</dbReference>
<dbReference type="GO" id="GO:0035556">
    <property type="term" value="P:intracellular signal transduction"/>
    <property type="evidence" value="ECO:0007669"/>
    <property type="project" value="InterPro"/>
</dbReference>
<dbReference type="InterPro" id="IPR033479">
    <property type="entry name" value="dCache_1"/>
</dbReference>
<dbReference type="EMBL" id="CCSB01000004">
    <property type="protein sequence ID" value="CDZ79328.1"/>
    <property type="molecule type" value="Genomic_DNA"/>
</dbReference>
<comment type="subcellular location">
    <subcellularLocation>
        <location evidence="1">Cell membrane</location>
        <topology evidence="1">Multi-pass membrane protein</topology>
    </subcellularLocation>
</comment>
<feature type="transmembrane region" description="Helical" evidence="6">
    <location>
        <begin position="12"/>
        <end position="34"/>
    </location>
</feature>
<dbReference type="CDD" id="cd12913">
    <property type="entry name" value="PDC1_MCP_like"/>
    <property type="match status" value="1"/>
</dbReference>
<keyword evidence="4 6" id="KW-1133">Transmembrane helix</keyword>
<dbReference type="SUPFAM" id="SSF103190">
    <property type="entry name" value="Sensory domain-like"/>
    <property type="match status" value="1"/>
</dbReference>
<dbReference type="AlphaFoldDB" id="A0A078L5V7"/>
<evidence type="ECO:0000259" key="7">
    <source>
        <dbReference type="PROSITE" id="PS50125"/>
    </source>
</evidence>
<dbReference type="Gene3D" id="3.30.450.20">
    <property type="entry name" value="PAS domain"/>
    <property type="match status" value="1"/>
</dbReference>
<keyword evidence="2" id="KW-1003">Cell membrane</keyword>
<dbReference type="SMART" id="SM00044">
    <property type="entry name" value="CYCc"/>
    <property type="match status" value="1"/>
</dbReference>
<dbReference type="Pfam" id="PF02743">
    <property type="entry name" value="dCache_1"/>
    <property type="match status" value="1"/>
</dbReference>
<reference evidence="8 9" key="1">
    <citation type="submission" date="2014-06" db="EMBL/GenBank/DDBJ databases">
        <authorList>
            <person name="Urmite Genomes Urmite Genomes"/>
        </authorList>
    </citation>
    <scope>NUCLEOTIDE SEQUENCE [LARGE SCALE GENOMIC DNA]</scope>
</reference>
<evidence type="ECO:0000256" key="4">
    <source>
        <dbReference type="ARBA" id="ARBA00022989"/>
    </source>
</evidence>
<proteinExistence type="predicted"/>
<dbReference type="InterPro" id="IPR001054">
    <property type="entry name" value="A/G_cyclase"/>
</dbReference>
<dbReference type="GO" id="GO:0005886">
    <property type="term" value="C:plasma membrane"/>
    <property type="evidence" value="ECO:0007669"/>
    <property type="project" value="UniProtKB-SubCell"/>
</dbReference>
<keyword evidence="9" id="KW-1185">Reference proteome</keyword>
<evidence type="ECO:0000313" key="9">
    <source>
        <dbReference type="Proteomes" id="UP000044071"/>
    </source>
</evidence>
<dbReference type="PANTHER" id="PTHR43081">
    <property type="entry name" value="ADENYLATE CYCLASE, TERMINAL-DIFFERENTIATION SPECIFIC-RELATED"/>
    <property type="match status" value="1"/>
</dbReference>
<dbReference type="InterPro" id="IPR029787">
    <property type="entry name" value="Nucleotide_cyclase"/>
</dbReference>
<accession>A0A078L5V7</accession>
<dbReference type="Pfam" id="PF00211">
    <property type="entry name" value="Guanylate_cyc"/>
    <property type="match status" value="1"/>
</dbReference>
<organism evidence="8 9">
    <name type="scientific">Legionella massiliensis</name>
    <dbReference type="NCBI Taxonomy" id="1034943"/>
    <lineage>
        <taxon>Bacteria</taxon>
        <taxon>Pseudomonadati</taxon>
        <taxon>Pseudomonadota</taxon>
        <taxon>Gammaproteobacteria</taxon>
        <taxon>Legionellales</taxon>
        <taxon>Legionellaceae</taxon>
        <taxon>Legionella</taxon>
    </lineage>
</organism>
<dbReference type="SUPFAM" id="SSF55073">
    <property type="entry name" value="Nucleotide cyclase"/>
    <property type="match status" value="1"/>
</dbReference>
<dbReference type="Gene3D" id="3.30.70.1230">
    <property type="entry name" value="Nucleotide cyclase"/>
    <property type="match status" value="1"/>
</dbReference>
<dbReference type="InterPro" id="IPR029151">
    <property type="entry name" value="Sensor-like_sf"/>
</dbReference>
<keyword evidence="3 6" id="KW-0812">Transmembrane</keyword>
<dbReference type="GO" id="GO:0006171">
    <property type="term" value="P:cAMP biosynthetic process"/>
    <property type="evidence" value="ECO:0007669"/>
    <property type="project" value="TreeGrafter"/>
</dbReference>
<dbReference type="PROSITE" id="PS50125">
    <property type="entry name" value="GUANYLATE_CYCLASE_2"/>
    <property type="match status" value="1"/>
</dbReference>
<evidence type="ECO:0000256" key="1">
    <source>
        <dbReference type="ARBA" id="ARBA00004651"/>
    </source>
</evidence>
<evidence type="ECO:0000256" key="6">
    <source>
        <dbReference type="SAM" id="Phobius"/>
    </source>
</evidence>
<feature type="domain" description="Guanylate cyclase" evidence="7">
    <location>
        <begin position="441"/>
        <end position="573"/>
    </location>
</feature>
<evidence type="ECO:0000256" key="5">
    <source>
        <dbReference type="ARBA" id="ARBA00023136"/>
    </source>
</evidence>
<dbReference type="CDD" id="cd07302">
    <property type="entry name" value="CHD"/>
    <property type="match status" value="1"/>
</dbReference>
<dbReference type="GO" id="GO:0004016">
    <property type="term" value="F:adenylate cyclase activity"/>
    <property type="evidence" value="ECO:0007669"/>
    <property type="project" value="UniProtKB-ARBA"/>
</dbReference>
<dbReference type="STRING" id="1034943.BN59_03646"/>
<gene>
    <name evidence="8" type="primary">cyaA</name>
    <name evidence="8" type="ORF">BN59_03646</name>
</gene>
<dbReference type="RefSeq" id="WP_245614394.1">
    <property type="nucleotide sequence ID" value="NZ_CCVW01000004.1"/>
</dbReference>
<evidence type="ECO:0000313" key="8">
    <source>
        <dbReference type="EMBL" id="CDZ79328.1"/>
    </source>
</evidence>
<evidence type="ECO:0000256" key="2">
    <source>
        <dbReference type="ARBA" id="ARBA00022475"/>
    </source>
</evidence>